<feature type="transmembrane region" description="Helical" evidence="1">
    <location>
        <begin position="21"/>
        <end position="45"/>
    </location>
</feature>
<gene>
    <name evidence="2" type="ORF">ACFPM1_11680</name>
</gene>
<dbReference type="AlphaFoldDB" id="A0ABD5R3K1"/>
<evidence type="ECO:0000313" key="3">
    <source>
        <dbReference type="Proteomes" id="UP001596118"/>
    </source>
</evidence>
<dbReference type="EMBL" id="JBHSKY010000011">
    <property type="protein sequence ID" value="MFC5279409.1"/>
    <property type="molecule type" value="Genomic_DNA"/>
</dbReference>
<keyword evidence="1" id="KW-0472">Membrane</keyword>
<protein>
    <submittedName>
        <fullName evidence="2">Uncharacterized protein</fullName>
    </submittedName>
</protein>
<evidence type="ECO:0000256" key="1">
    <source>
        <dbReference type="SAM" id="Phobius"/>
    </source>
</evidence>
<keyword evidence="1" id="KW-0812">Transmembrane</keyword>
<keyword evidence="1" id="KW-1133">Transmembrane helix</keyword>
<comment type="caution">
    <text evidence="2">The sequence shown here is derived from an EMBL/GenBank/DDBJ whole genome shotgun (WGS) entry which is preliminary data.</text>
</comment>
<organism evidence="2 3">
    <name type="scientific">Halorubrum rubrum</name>
    <dbReference type="NCBI Taxonomy" id="1126240"/>
    <lineage>
        <taxon>Archaea</taxon>
        <taxon>Methanobacteriati</taxon>
        <taxon>Methanobacteriota</taxon>
        <taxon>Stenosarchaea group</taxon>
        <taxon>Halobacteria</taxon>
        <taxon>Halobacteriales</taxon>
        <taxon>Haloferacaceae</taxon>
        <taxon>Halorubrum</taxon>
    </lineage>
</organism>
<evidence type="ECO:0000313" key="2">
    <source>
        <dbReference type="EMBL" id="MFC5279409.1"/>
    </source>
</evidence>
<proteinExistence type="predicted"/>
<keyword evidence="3" id="KW-1185">Reference proteome</keyword>
<dbReference type="Proteomes" id="UP001596118">
    <property type="component" value="Unassembled WGS sequence"/>
</dbReference>
<sequence>MGVSDILEGDMTTKQMGVIMILYMVALAIFGVLAVVVIHVLGWQWL</sequence>
<accession>A0ABD5R3K1</accession>
<reference evidence="2 3" key="1">
    <citation type="journal article" date="2019" name="Int. J. Syst. Evol. Microbiol.">
        <title>The Global Catalogue of Microorganisms (GCM) 10K type strain sequencing project: providing services to taxonomists for standard genome sequencing and annotation.</title>
        <authorList>
            <consortium name="The Broad Institute Genomics Platform"/>
            <consortium name="The Broad Institute Genome Sequencing Center for Infectious Disease"/>
            <person name="Wu L."/>
            <person name="Ma J."/>
        </authorList>
    </citation>
    <scope>NUCLEOTIDE SEQUENCE [LARGE SCALE GENOMIC DNA]</scope>
    <source>
        <strain evidence="2 3">CGMCC 1.12124</strain>
    </source>
</reference>
<name>A0ABD5R3K1_9EURY</name>
<dbReference type="RefSeq" id="WP_256412944.1">
    <property type="nucleotide sequence ID" value="NZ_JANHDM010000014.1"/>
</dbReference>